<evidence type="ECO:0000313" key="5">
    <source>
        <dbReference type="EMBL" id="MBX32320.1"/>
    </source>
</evidence>
<organism evidence="5">
    <name type="scientific">Rhizophora mucronata</name>
    <name type="common">Asiatic mangrove</name>
    <dbReference type="NCBI Taxonomy" id="61149"/>
    <lineage>
        <taxon>Eukaryota</taxon>
        <taxon>Viridiplantae</taxon>
        <taxon>Streptophyta</taxon>
        <taxon>Embryophyta</taxon>
        <taxon>Tracheophyta</taxon>
        <taxon>Spermatophyta</taxon>
        <taxon>Magnoliopsida</taxon>
        <taxon>eudicotyledons</taxon>
        <taxon>Gunneridae</taxon>
        <taxon>Pentapetalae</taxon>
        <taxon>rosids</taxon>
        <taxon>fabids</taxon>
        <taxon>Malpighiales</taxon>
        <taxon>Rhizophoraceae</taxon>
        <taxon>Rhizophora</taxon>
    </lineage>
</organism>
<keyword evidence="1" id="KW-0645">Protease</keyword>
<keyword evidence="3" id="KW-0720">Serine protease</keyword>
<evidence type="ECO:0000256" key="1">
    <source>
        <dbReference type="ARBA" id="ARBA00022670"/>
    </source>
</evidence>
<keyword evidence="2" id="KW-0378">Hydrolase</keyword>
<proteinExistence type="predicted"/>
<sequence length="70" mass="7925">MKVQVALNSRVHLVPYHIDGGQPSYFIIAGLVFTPLSEPLIDEECEDSIGVSSENQEDSFSLNYFLYHTY</sequence>
<reference evidence="5" key="1">
    <citation type="submission" date="2018-02" db="EMBL/GenBank/DDBJ databases">
        <title>Rhizophora mucronata_Transcriptome.</title>
        <authorList>
            <person name="Meera S.P."/>
            <person name="Sreeshan A."/>
            <person name="Augustine A."/>
        </authorList>
    </citation>
    <scope>NUCLEOTIDE SEQUENCE</scope>
    <source>
        <tissue evidence="5">Leaf</tissue>
    </source>
</reference>
<dbReference type="AlphaFoldDB" id="A0A2P2MQ38"/>
<evidence type="ECO:0000259" key="4">
    <source>
        <dbReference type="Pfam" id="PF17815"/>
    </source>
</evidence>
<dbReference type="InterPro" id="IPR041517">
    <property type="entry name" value="DEGP_PDZ"/>
</dbReference>
<evidence type="ECO:0000256" key="3">
    <source>
        <dbReference type="ARBA" id="ARBA00022825"/>
    </source>
</evidence>
<dbReference type="PANTHER" id="PTHR45980:SF6">
    <property type="entry name" value="PROTEASE DO-LIKE 2, CHLOROPLASTIC"/>
    <property type="match status" value="1"/>
</dbReference>
<dbReference type="Pfam" id="PF17815">
    <property type="entry name" value="PDZ_3"/>
    <property type="match status" value="1"/>
</dbReference>
<evidence type="ECO:0000256" key="2">
    <source>
        <dbReference type="ARBA" id="ARBA00022801"/>
    </source>
</evidence>
<dbReference type="GO" id="GO:0004252">
    <property type="term" value="F:serine-type endopeptidase activity"/>
    <property type="evidence" value="ECO:0007669"/>
    <property type="project" value="TreeGrafter"/>
</dbReference>
<protein>
    <recommendedName>
        <fullName evidence="4">Protease Do-like PDZ domain-containing protein</fullName>
    </recommendedName>
</protein>
<accession>A0A2P2MQ38</accession>
<name>A0A2P2MQ38_RHIMU</name>
<dbReference type="GO" id="GO:0006508">
    <property type="term" value="P:proteolysis"/>
    <property type="evidence" value="ECO:0007669"/>
    <property type="project" value="UniProtKB-KW"/>
</dbReference>
<dbReference type="Gene3D" id="3.20.190.20">
    <property type="match status" value="1"/>
</dbReference>
<dbReference type="PANTHER" id="PTHR45980">
    <property type="match status" value="1"/>
</dbReference>
<dbReference type="InterPro" id="IPR046449">
    <property type="entry name" value="DEGP_PDZ_sf"/>
</dbReference>
<dbReference type="EMBL" id="GGEC01051836">
    <property type="protein sequence ID" value="MBX32320.1"/>
    <property type="molecule type" value="Transcribed_RNA"/>
</dbReference>
<feature type="domain" description="Protease Do-like PDZ" evidence="4">
    <location>
        <begin position="14"/>
        <end position="47"/>
    </location>
</feature>